<evidence type="ECO:0000313" key="4">
    <source>
        <dbReference type="EMBL" id="AYD68633.1"/>
    </source>
</evidence>
<evidence type="ECO:0000256" key="1">
    <source>
        <dbReference type="ARBA" id="ARBA00022801"/>
    </source>
</evidence>
<keyword evidence="1" id="KW-0378">Hydrolase</keyword>
<feature type="coiled-coil region" evidence="2">
    <location>
        <begin position="980"/>
        <end position="1026"/>
    </location>
</feature>
<reference evidence="4" key="1">
    <citation type="journal article" date="2018" name="Sci. Rep.">
        <title>Novel Clade C-I Clostridium difficile strains escape diagnostic tests, differ in pathogenicity potential and carry toxins on extrachromosomal elements.</title>
        <authorList>
            <person name="Ramirez-Vargas G."/>
            <person name="Lopez-Urena D."/>
            <person name="Badilla A."/>
            <person name="Orozco-Aguilar J."/>
            <person name="Murillo T."/>
            <person name="Rojas P."/>
            <person name="Riedel T."/>
            <person name="Overmann J."/>
            <person name="Gonzalez G."/>
            <person name="Chaves-Olarte E."/>
            <person name="Quesada-Gomez C."/>
            <person name="Rodriguez C."/>
        </authorList>
    </citation>
    <scope>NUCLEOTIDE SEQUENCE</scope>
    <source>
        <strain evidence="4">HSJD-312</strain>
        <plasmid evidence="4">pHSJD-312</plasmid>
    </source>
</reference>
<keyword evidence="4" id="KW-0614">Plasmid</keyword>
<dbReference type="Gene3D" id="3.40.50.150">
    <property type="entry name" value="Vaccinia Virus protein VP39"/>
    <property type="match status" value="1"/>
</dbReference>
<dbReference type="SMART" id="SM00487">
    <property type="entry name" value="DEXDc"/>
    <property type="match status" value="1"/>
</dbReference>
<dbReference type="SUPFAM" id="SSF52540">
    <property type="entry name" value="P-loop containing nucleoside triphosphate hydrolases"/>
    <property type="match status" value="2"/>
</dbReference>
<dbReference type="InterPro" id="IPR027417">
    <property type="entry name" value="P-loop_NTPase"/>
</dbReference>
<dbReference type="Pfam" id="PF00271">
    <property type="entry name" value="Helicase_C"/>
    <property type="match status" value="1"/>
</dbReference>
<dbReference type="GO" id="GO:0003677">
    <property type="term" value="F:DNA binding"/>
    <property type="evidence" value="ECO:0007669"/>
    <property type="project" value="InterPro"/>
</dbReference>
<sequence>MSNLINFFKTKFNEINQNGNHNKTKKKSNKKKKLIKNQISLFDLYFDRTNNIKSSNDNNKSKEIIKKDIKKSYRNDLNNCFQNNFTKQITNLKSKISEKKSDISDFFLSRENLSTNNSDRYQNNLNAITVLNKLNNSQKDITLNDKTILSKYVGWGGLSKKFTEGSKSDEELKKLLGDYYDSAKASCLTSFYTPAIVIKFIYRVLNKLGFEKGRILDPACGTGRFLGFMPEDMYYNSKILGIEMDKLSSDIATHLYPSSKIINIKYEDSKIKNESIDLCITNVPFSNIHPYDVEDKYLNKYNLNVHDYYFVKSIEKVRDMGLIIFITASGTLDKTDTAIRKIINEKCDFIGSIRLPIEVFCDTDTTTDIIFLRKNKNKLSSENWIDVVNYEDFYINNYYKNNPHMMLGEMEIVSSQFGPKQVLKSTKSLSISDYDKLLKYFPSDIYETPLNDAYMYEEEELTLCTDDELKEGEFILENELIYQKQGKYLIPSSLIGKRKEKLKQFIIIKDTIKNIIQAQLNNCTDNELNALQRNLNTKYDKYINEYGFISSRGNKKLLSEDTLYYLVASLEIYDKQNDTYKKADMFSKRTIGKSKPEKNPEKIEDAIMIAFNNYGYLNMDYICSIMNKSYHNIKDELLSKQLAYIDPLTGDLVDRNSYLCGYVKEKLKVAKEASIKNNAFLVNVKALEANQPKYETDVFFNISSTWIPSNVKSDFIEKTLELRKNSIQLLYSTHLGYSINCSAYIPINKNEFIWGTKRRKSLSIVEAALNMKTITITDKETKNGKEVSVKNLEETQLAMNILDKWLIAFHSYVTSNSYIHKELLDIYNEKFIDYKEKEYKNILNDVRINPNIKLREHQLKAASRIVTSDCNTLLCHSVGSGKTYTMVTAAQELNRISKIDSKRGNKNLFVIPNSLCESGQFAKEYFNLYPQANILATTSKDFSKANRRKIIAKIVTCNWDSIIIPHSVLGLIPLEAETELKLVESDLKELNKTLKYYRDECPDFSIKKLETIKESYLNRIKELNDMHKDEALLSFEKLGITNLFIDEAHNFKNLYFNTTMQVPGISSLKTKKTQDLYNKLRYFKSVNGNKGVTFATATPISNSICEMYTLLTYLNKPSLEHYGVDTFDAWASTFGSIISSMEVDPTGQGFRFQQRFAKFCNVPELVNIFRQVADVVNICDIENLDIPKVTEGKPIVEIIKPTSQMREYINSLVERAEKIHKGSYNPRIDNMLNVTTDGRLMAVSPALVGISGISPKIIKVGENIASLYHEDKISTHLVFCDLGTPTGNSHNVYDDIKNELLKNNVLEKDIAYIHDANTPEKRKKLIDDFNNGIIRILIGSTSKMGEGTNFQKHLKSLHHVDVPWKPSSISQREGRILRQGNLNKEVSIFRYVVEGSFDAYSWQTIEIKAKYVAQILNNSSSSRTAEDIGNQLMSYAETKACACSDDRILKLCEINREIQIIELNKKAFLNQNLLTLQDIKSIENSIEALNISISKLEEDIKVYASNSNDFKITLDGKTYFDNKTAIETLGEIMDSGKVGFLGEIYGLNIVYEKEFTFDNKVREFISLGNNYKFEFSALKTPKTLIKYFMEYSKTSTDKLKSLKGIYFCKKDELVSLKEVLKNKFTEDDKLETLMISKAKLENELRIGNTVIKENNLEHNAVEKSELITNPDNMPIKDKTDSNYLFTGKRFLTKGVDCEIPIKLQIFMWNLIDELKIKKDYLQVFDITPINSSYVSVTHKQEIPKYTSTYKVEQSTDVNFEIDAKKTIFVIDDIDHVTMLLSSEY</sequence>
<dbReference type="PROSITE" id="PS51194">
    <property type="entry name" value="HELICASE_CTER"/>
    <property type="match status" value="1"/>
</dbReference>
<feature type="coiled-coil region" evidence="2">
    <location>
        <begin position="1479"/>
        <end position="1506"/>
    </location>
</feature>
<dbReference type="Gene3D" id="3.10.450.150">
    <property type="entry name" value="enterococcus faecalis protein"/>
    <property type="match status" value="1"/>
</dbReference>
<organism evidence="4">
    <name type="scientific">Clostridioides difficile</name>
    <name type="common">Peptoclostridium difficile</name>
    <dbReference type="NCBI Taxonomy" id="1496"/>
    <lineage>
        <taxon>Bacteria</taxon>
        <taxon>Bacillati</taxon>
        <taxon>Bacillota</taxon>
        <taxon>Clostridia</taxon>
        <taxon>Peptostreptococcales</taxon>
        <taxon>Peptostreptococcaceae</taxon>
        <taxon>Clostridioides</taxon>
    </lineage>
</organism>
<geneLocation type="plasmid" evidence="4">
    <name>pHSJD-312</name>
</geneLocation>
<dbReference type="EMBL" id="MG973074">
    <property type="protein sequence ID" value="AYD68633.1"/>
    <property type="molecule type" value="Genomic_DNA"/>
</dbReference>
<dbReference type="PRINTS" id="PR00507">
    <property type="entry name" value="N12N6MTFRASE"/>
</dbReference>
<gene>
    <name evidence="4" type="ORF">pHSJD-312_00010</name>
</gene>
<dbReference type="InterPro" id="IPR001650">
    <property type="entry name" value="Helicase_C-like"/>
</dbReference>
<dbReference type="Gene3D" id="3.40.50.300">
    <property type="entry name" value="P-loop containing nucleotide triphosphate hydrolases"/>
    <property type="match status" value="2"/>
</dbReference>
<dbReference type="RefSeq" id="WP_235684374.1">
    <property type="nucleotide sequence ID" value="NZ_MG973074.1"/>
</dbReference>
<dbReference type="PANTHER" id="PTHR41313:SF1">
    <property type="entry name" value="DNA METHYLASE ADENINE-SPECIFIC DOMAIN-CONTAINING PROTEIN"/>
    <property type="match status" value="1"/>
</dbReference>
<dbReference type="InterPro" id="IPR029063">
    <property type="entry name" value="SAM-dependent_MTases_sf"/>
</dbReference>
<evidence type="ECO:0000259" key="3">
    <source>
        <dbReference type="PROSITE" id="PS51194"/>
    </source>
</evidence>
<dbReference type="InterPro" id="IPR006935">
    <property type="entry name" value="Helicase/UvrB_N"/>
</dbReference>
<accession>A0A386JBL5</accession>
<evidence type="ECO:0000256" key="2">
    <source>
        <dbReference type="SAM" id="Coils"/>
    </source>
</evidence>
<dbReference type="SMART" id="SM00490">
    <property type="entry name" value="HELICc"/>
    <property type="match status" value="1"/>
</dbReference>
<proteinExistence type="predicted"/>
<dbReference type="InterPro" id="IPR009303">
    <property type="entry name" value="DUF960"/>
</dbReference>
<dbReference type="InterPro" id="IPR052933">
    <property type="entry name" value="DNA_Protect_Modify"/>
</dbReference>
<dbReference type="Pfam" id="PF06124">
    <property type="entry name" value="DUF960"/>
    <property type="match status" value="1"/>
</dbReference>
<dbReference type="PANTHER" id="PTHR41313">
    <property type="entry name" value="ADENINE-SPECIFIC METHYLTRANSFERASE"/>
    <property type="match status" value="1"/>
</dbReference>
<dbReference type="InterPro" id="IPR049730">
    <property type="entry name" value="SNF2/RAD54-like_C"/>
</dbReference>
<name>A0A386JBL5_CLODI</name>
<dbReference type="GO" id="GO:0005524">
    <property type="term" value="F:ATP binding"/>
    <property type="evidence" value="ECO:0007669"/>
    <property type="project" value="InterPro"/>
</dbReference>
<dbReference type="SUPFAM" id="SSF53335">
    <property type="entry name" value="S-adenosyl-L-methionine-dependent methyltransferases"/>
    <property type="match status" value="1"/>
</dbReference>
<dbReference type="GO" id="GO:0016787">
    <property type="term" value="F:hydrolase activity"/>
    <property type="evidence" value="ECO:0007669"/>
    <property type="project" value="UniProtKB-KW"/>
</dbReference>
<dbReference type="CDD" id="cd18793">
    <property type="entry name" value="SF2_C_SNF"/>
    <property type="match status" value="1"/>
</dbReference>
<feature type="domain" description="Helicase C-terminal" evidence="3">
    <location>
        <begin position="1252"/>
        <end position="1436"/>
    </location>
</feature>
<dbReference type="Pfam" id="PF04851">
    <property type="entry name" value="ResIII"/>
    <property type="match status" value="1"/>
</dbReference>
<protein>
    <submittedName>
        <fullName evidence="4">SNF2-related protein</fullName>
    </submittedName>
</protein>
<keyword evidence="2" id="KW-0175">Coiled coil</keyword>
<dbReference type="InterPro" id="IPR014001">
    <property type="entry name" value="Helicase_ATP-bd"/>
</dbReference>